<keyword evidence="7" id="KW-0645">Protease</keyword>
<dbReference type="AlphaFoldDB" id="A0A210QRY8"/>
<dbReference type="GO" id="GO:0008270">
    <property type="term" value="F:zinc ion binding"/>
    <property type="evidence" value="ECO:0007669"/>
    <property type="project" value="InterPro"/>
</dbReference>
<gene>
    <name evidence="7" type="ORF">KP79_PYT09637</name>
</gene>
<evidence type="ECO:0000256" key="2">
    <source>
        <dbReference type="ARBA" id="ARBA00005988"/>
    </source>
</evidence>
<comment type="caution">
    <text evidence="7">The sequence shown here is derived from an EMBL/GenBank/DDBJ whole genome shotgun (WGS) entry which is preliminary data.</text>
</comment>
<dbReference type="PROSITE" id="PS52035">
    <property type="entry name" value="PEPTIDASE_M14"/>
    <property type="match status" value="1"/>
</dbReference>
<feature type="active site" description="Proton donor/acceptor" evidence="3">
    <location>
        <position position="314"/>
    </location>
</feature>
<keyword evidence="5" id="KW-0732">Signal</keyword>
<evidence type="ECO:0000259" key="6">
    <source>
        <dbReference type="PROSITE" id="PS52035"/>
    </source>
</evidence>
<evidence type="ECO:0000256" key="5">
    <source>
        <dbReference type="SAM" id="SignalP"/>
    </source>
</evidence>
<dbReference type="SUPFAM" id="SSF53187">
    <property type="entry name" value="Zn-dependent exopeptidases"/>
    <property type="match status" value="1"/>
</dbReference>
<evidence type="ECO:0000313" key="7">
    <source>
        <dbReference type="EMBL" id="OWF51438.1"/>
    </source>
</evidence>
<dbReference type="InterPro" id="IPR034269">
    <property type="entry name" value="At5g42320_M14_CPD"/>
</dbReference>
<feature type="chain" id="PRO_5012035601" evidence="5">
    <location>
        <begin position="27"/>
        <end position="431"/>
    </location>
</feature>
<organism evidence="7 8">
    <name type="scientific">Mizuhopecten yessoensis</name>
    <name type="common">Japanese scallop</name>
    <name type="synonym">Patinopecten yessoensis</name>
    <dbReference type="NCBI Taxonomy" id="6573"/>
    <lineage>
        <taxon>Eukaryota</taxon>
        <taxon>Metazoa</taxon>
        <taxon>Spiralia</taxon>
        <taxon>Lophotrochozoa</taxon>
        <taxon>Mollusca</taxon>
        <taxon>Bivalvia</taxon>
        <taxon>Autobranchia</taxon>
        <taxon>Pteriomorphia</taxon>
        <taxon>Pectinida</taxon>
        <taxon>Pectinoidea</taxon>
        <taxon>Pectinidae</taxon>
        <taxon>Mizuhopecten</taxon>
    </lineage>
</organism>
<evidence type="ECO:0000313" key="8">
    <source>
        <dbReference type="Proteomes" id="UP000242188"/>
    </source>
</evidence>
<keyword evidence="7" id="KW-0121">Carboxypeptidase</keyword>
<keyword evidence="8" id="KW-1185">Reference proteome</keyword>
<feature type="domain" description="Peptidase M14" evidence="6">
    <location>
        <begin position="42"/>
        <end position="338"/>
    </location>
</feature>
<dbReference type="GO" id="GO:0004181">
    <property type="term" value="F:metallocarboxypeptidase activity"/>
    <property type="evidence" value="ECO:0007669"/>
    <property type="project" value="InterPro"/>
</dbReference>
<dbReference type="CDD" id="cd06227">
    <property type="entry name" value="M14-CPA-like"/>
    <property type="match status" value="1"/>
</dbReference>
<dbReference type="SMART" id="SM00631">
    <property type="entry name" value="Zn_pept"/>
    <property type="match status" value="1"/>
</dbReference>
<reference evidence="7 8" key="1">
    <citation type="journal article" date="2017" name="Nat. Ecol. Evol.">
        <title>Scallop genome provides insights into evolution of bilaterian karyotype and development.</title>
        <authorList>
            <person name="Wang S."/>
            <person name="Zhang J."/>
            <person name="Jiao W."/>
            <person name="Li J."/>
            <person name="Xun X."/>
            <person name="Sun Y."/>
            <person name="Guo X."/>
            <person name="Huan P."/>
            <person name="Dong B."/>
            <person name="Zhang L."/>
            <person name="Hu X."/>
            <person name="Sun X."/>
            <person name="Wang J."/>
            <person name="Zhao C."/>
            <person name="Wang Y."/>
            <person name="Wang D."/>
            <person name="Huang X."/>
            <person name="Wang R."/>
            <person name="Lv J."/>
            <person name="Li Y."/>
            <person name="Zhang Z."/>
            <person name="Liu B."/>
            <person name="Lu W."/>
            <person name="Hui Y."/>
            <person name="Liang J."/>
            <person name="Zhou Z."/>
            <person name="Hou R."/>
            <person name="Li X."/>
            <person name="Liu Y."/>
            <person name="Li H."/>
            <person name="Ning X."/>
            <person name="Lin Y."/>
            <person name="Zhao L."/>
            <person name="Xing Q."/>
            <person name="Dou J."/>
            <person name="Li Y."/>
            <person name="Mao J."/>
            <person name="Guo H."/>
            <person name="Dou H."/>
            <person name="Li T."/>
            <person name="Mu C."/>
            <person name="Jiang W."/>
            <person name="Fu Q."/>
            <person name="Fu X."/>
            <person name="Miao Y."/>
            <person name="Liu J."/>
            <person name="Yu Q."/>
            <person name="Li R."/>
            <person name="Liao H."/>
            <person name="Li X."/>
            <person name="Kong Y."/>
            <person name="Jiang Z."/>
            <person name="Chourrout D."/>
            <person name="Li R."/>
            <person name="Bao Z."/>
        </authorList>
    </citation>
    <scope>NUCLEOTIDE SEQUENCE [LARGE SCALE GENOMIC DNA]</scope>
    <source>
        <strain evidence="7 8">PY_sf001</strain>
    </source>
</reference>
<dbReference type="PANTHER" id="PTHR11705:SF119">
    <property type="entry name" value="OS02G0119300 PROTEIN"/>
    <property type="match status" value="1"/>
</dbReference>
<dbReference type="GO" id="GO:0005615">
    <property type="term" value="C:extracellular space"/>
    <property type="evidence" value="ECO:0007669"/>
    <property type="project" value="TreeGrafter"/>
</dbReference>
<keyword evidence="4" id="KW-0812">Transmembrane</keyword>
<keyword evidence="4" id="KW-0472">Membrane</keyword>
<evidence type="ECO:0000256" key="4">
    <source>
        <dbReference type="SAM" id="Phobius"/>
    </source>
</evidence>
<feature type="signal peptide" evidence="5">
    <location>
        <begin position="1"/>
        <end position="26"/>
    </location>
</feature>
<proteinExistence type="inferred from homology"/>
<dbReference type="GO" id="GO:0006508">
    <property type="term" value="P:proteolysis"/>
    <property type="evidence" value="ECO:0007669"/>
    <property type="project" value="InterPro"/>
</dbReference>
<evidence type="ECO:0000256" key="1">
    <source>
        <dbReference type="ARBA" id="ARBA00001947"/>
    </source>
</evidence>
<accession>A0A210QRY8</accession>
<keyword evidence="7" id="KW-0378">Hydrolase</keyword>
<dbReference type="OrthoDB" id="3626597at2759"/>
<sequence>MAPHKIFFIVLLHLIINLLVDNIVKGIDVKPQKEIYLPNYNFYHNISSLENKINEIVQRNTNYMRIDTNYRSRLGRSQLVIHITNFTGSTSTQLFKNTMTPKLKVLLSFGEHAREFLPVESMLFFLSNLTAGLSSVPGSYAEQFTRSILSKVDLFIIGMANPDGRTLLEQKSNYCWRGTSTGVDLDRNFDWEFGGKGSSSDPYDEEYRGEQPFSEPEGKVFRELTLKYTFDAFVSFHSGINQIYLPYADTKSKLEKRRPYNVEDMLDLASELSHATKRGYTYGHSYALNHYTADGTIFDFMSGSRMIPFSFAIELWPWKQPPRGKSCFNLFNPRSEQLETIVQEMHPLYVKFFQYLIDWKLSQGIVKMKSAVLEEAPSLTFGYVLLGVVILLTAIMAFHGRVPFCQRFQPRRRIVSLKSLSSTFSMSFMKS</sequence>
<dbReference type="EMBL" id="NEDP02002257">
    <property type="protein sequence ID" value="OWF51438.1"/>
    <property type="molecule type" value="Genomic_DNA"/>
</dbReference>
<dbReference type="InterPro" id="IPR000834">
    <property type="entry name" value="Peptidase_M14"/>
</dbReference>
<name>A0A210QRY8_MIZYE</name>
<dbReference type="PANTHER" id="PTHR11705">
    <property type="entry name" value="PROTEASE FAMILY M14 CARBOXYPEPTIDASE A,B"/>
    <property type="match status" value="1"/>
</dbReference>
<keyword evidence="4" id="KW-1133">Transmembrane helix</keyword>
<comment type="similarity">
    <text evidence="2 3">Belongs to the peptidase M14 family.</text>
</comment>
<dbReference type="Gene3D" id="3.40.630.10">
    <property type="entry name" value="Zn peptidases"/>
    <property type="match status" value="1"/>
</dbReference>
<dbReference type="Pfam" id="PF00246">
    <property type="entry name" value="Peptidase_M14"/>
    <property type="match status" value="1"/>
</dbReference>
<protein>
    <submittedName>
        <fullName evidence="7">Carboxypeptidase A2</fullName>
    </submittedName>
</protein>
<evidence type="ECO:0000256" key="3">
    <source>
        <dbReference type="PROSITE-ProRule" id="PRU01379"/>
    </source>
</evidence>
<feature type="transmembrane region" description="Helical" evidence="4">
    <location>
        <begin position="381"/>
        <end position="404"/>
    </location>
</feature>
<comment type="cofactor">
    <cofactor evidence="1">
        <name>Zn(2+)</name>
        <dbReference type="ChEBI" id="CHEBI:29105"/>
    </cofactor>
</comment>
<dbReference type="Proteomes" id="UP000242188">
    <property type="component" value="Unassembled WGS sequence"/>
</dbReference>